<evidence type="ECO:0000256" key="3">
    <source>
        <dbReference type="ARBA" id="ARBA00022989"/>
    </source>
</evidence>
<comment type="subcellular location">
    <subcellularLocation>
        <location evidence="1">Endomembrane system</location>
        <topology evidence="1">Multi-pass membrane protein</topology>
    </subcellularLocation>
</comment>
<feature type="transmembrane region" description="Helical" evidence="8">
    <location>
        <begin position="21"/>
        <end position="40"/>
    </location>
</feature>
<dbReference type="Proteomes" id="UP000282002">
    <property type="component" value="Chromosome"/>
</dbReference>
<evidence type="ECO:0000256" key="6">
    <source>
        <dbReference type="ARBA" id="ARBA00023136"/>
    </source>
</evidence>
<name>A0A3S8UC96_9RHOB</name>
<dbReference type="GO" id="GO:0005506">
    <property type="term" value="F:iron ion binding"/>
    <property type="evidence" value="ECO:0007669"/>
    <property type="project" value="InterPro"/>
</dbReference>
<keyword evidence="3 8" id="KW-1133">Transmembrane helix</keyword>
<proteinExistence type="predicted"/>
<dbReference type="GO" id="GO:0050479">
    <property type="term" value="F:glyceryl-ether monooxygenase activity"/>
    <property type="evidence" value="ECO:0007669"/>
    <property type="project" value="TreeGrafter"/>
</dbReference>
<dbReference type="KEGG" id="taw:EI545_13405"/>
<keyword evidence="6 8" id="KW-0472">Membrane</keyword>
<evidence type="ECO:0000256" key="1">
    <source>
        <dbReference type="ARBA" id="ARBA00004127"/>
    </source>
</evidence>
<reference evidence="10 11" key="1">
    <citation type="submission" date="2018-12" db="EMBL/GenBank/DDBJ databases">
        <title>Complete genome sequencing of Tabrizicola sp. K13M18.</title>
        <authorList>
            <person name="Bae J.-W."/>
        </authorList>
    </citation>
    <scope>NUCLEOTIDE SEQUENCE [LARGE SCALE GENOMIC DNA]</scope>
    <source>
        <strain evidence="10 11">K13M18</strain>
    </source>
</reference>
<feature type="region of interest" description="Disordered" evidence="7">
    <location>
        <begin position="239"/>
        <end position="258"/>
    </location>
</feature>
<keyword evidence="11" id="KW-1185">Reference proteome</keyword>
<dbReference type="InterPro" id="IPR051689">
    <property type="entry name" value="Sterol_desaturase/TMEM195"/>
</dbReference>
<evidence type="ECO:0000256" key="5">
    <source>
        <dbReference type="ARBA" id="ARBA00023098"/>
    </source>
</evidence>
<evidence type="ECO:0000256" key="8">
    <source>
        <dbReference type="SAM" id="Phobius"/>
    </source>
</evidence>
<protein>
    <submittedName>
        <fullName evidence="10">Fatty acid hydroxylase family protein</fullName>
    </submittedName>
</protein>
<evidence type="ECO:0000259" key="9">
    <source>
        <dbReference type="Pfam" id="PF04116"/>
    </source>
</evidence>
<evidence type="ECO:0000313" key="11">
    <source>
        <dbReference type="Proteomes" id="UP000282002"/>
    </source>
</evidence>
<dbReference type="GO" id="GO:0008610">
    <property type="term" value="P:lipid biosynthetic process"/>
    <property type="evidence" value="ECO:0007669"/>
    <property type="project" value="InterPro"/>
</dbReference>
<dbReference type="GO" id="GO:0006643">
    <property type="term" value="P:membrane lipid metabolic process"/>
    <property type="evidence" value="ECO:0007669"/>
    <property type="project" value="TreeGrafter"/>
</dbReference>
<dbReference type="PANTHER" id="PTHR21624:SF1">
    <property type="entry name" value="ALKYLGLYCEROL MONOOXYGENASE"/>
    <property type="match status" value="1"/>
</dbReference>
<feature type="domain" description="Fatty acid hydroxylase" evidence="9">
    <location>
        <begin position="70"/>
        <end position="203"/>
    </location>
</feature>
<keyword evidence="5" id="KW-0443">Lipid metabolism</keyword>
<keyword evidence="4" id="KW-0560">Oxidoreductase</keyword>
<keyword evidence="2 8" id="KW-0812">Transmembrane</keyword>
<accession>A0A3S8UC96</accession>
<dbReference type="OrthoDB" id="9770329at2"/>
<dbReference type="InterPro" id="IPR006694">
    <property type="entry name" value="Fatty_acid_hydroxylase"/>
</dbReference>
<evidence type="ECO:0000256" key="7">
    <source>
        <dbReference type="SAM" id="MobiDB-lite"/>
    </source>
</evidence>
<dbReference type="EMBL" id="CP034328">
    <property type="protein sequence ID" value="AZL61178.1"/>
    <property type="molecule type" value="Genomic_DNA"/>
</dbReference>
<feature type="transmembrane region" description="Helical" evidence="8">
    <location>
        <begin position="60"/>
        <end position="83"/>
    </location>
</feature>
<dbReference type="PANTHER" id="PTHR21624">
    <property type="entry name" value="STEROL DESATURASE-RELATED PROTEIN"/>
    <property type="match status" value="1"/>
</dbReference>
<dbReference type="GO" id="GO:0012505">
    <property type="term" value="C:endomembrane system"/>
    <property type="evidence" value="ECO:0007669"/>
    <property type="project" value="UniProtKB-SubCell"/>
</dbReference>
<evidence type="ECO:0000256" key="2">
    <source>
        <dbReference type="ARBA" id="ARBA00022692"/>
    </source>
</evidence>
<dbReference type="AlphaFoldDB" id="A0A3S8UC96"/>
<sequence>MLVKRSALFADMRRAAVESGLNVQILLFNLVFIGPMIVLYSQALDWAFITNGISLIDRDFWNGMPMLPVVLLGVFVGDFVGYWRHRLEHTRFLWPGHAVHHSDTEMTWLTLQRFHPFNKITTFVIDTGVLLVLGLPIEAIVANNLVRHYYGYLIHADLPWTYGPLGRVFVSPAMHRWHHAADRAAFDTNYATVFSIFDQAFGTFRVPGPCNVPLGVTDQMAPTLVGQLGYAFTPSAYRRRGAKPAPPAPARIHEIPGE</sequence>
<dbReference type="GO" id="GO:0016020">
    <property type="term" value="C:membrane"/>
    <property type="evidence" value="ECO:0007669"/>
    <property type="project" value="GOC"/>
</dbReference>
<evidence type="ECO:0000313" key="10">
    <source>
        <dbReference type="EMBL" id="AZL61178.1"/>
    </source>
</evidence>
<organism evidence="10 11">
    <name type="scientific">Tabrizicola piscis</name>
    <dbReference type="NCBI Taxonomy" id="2494374"/>
    <lineage>
        <taxon>Bacteria</taxon>
        <taxon>Pseudomonadati</taxon>
        <taxon>Pseudomonadota</taxon>
        <taxon>Alphaproteobacteria</taxon>
        <taxon>Rhodobacterales</taxon>
        <taxon>Paracoccaceae</taxon>
        <taxon>Tabrizicola</taxon>
    </lineage>
</organism>
<evidence type="ECO:0000256" key="4">
    <source>
        <dbReference type="ARBA" id="ARBA00023002"/>
    </source>
</evidence>
<dbReference type="Pfam" id="PF04116">
    <property type="entry name" value="FA_hydroxylase"/>
    <property type="match status" value="1"/>
</dbReference>
<gene>
    <name evidence="10" type="ORF">EI545_13405</name>
</gene>